<dbReference type="PROSITE" id="PS50237">
    <property type="entry name" value="HECT"/>
    <property type="match status" value="1"/>
</dbReference>
<protein>
    <recommendedName>
        <fullName evidence="2">HECT-type E3 ubiquitin transferase</fullName>
        <ecNumber evidence="2">2.3.2.26</ecNumber>
    </recommendedName>
</protein>
<comment type="catalytic activity">
    <reaction evidence="1">
        <text>S-ubiquitinyl-[E2 ubiquitin-conjugating enzyme]-L-cysteine + [acceptor protein]-L-lysine = [E2 ubiquitin-conjugating enzyme]-L-cysteine + N(6)-ubiquitinyl-[acceptor protein]-L-lysine.</text>
        <dbReference type="EC" id="2.3.2.26"/>
    </reaction>
</comment>
<dbReference type="Proteomes" id="UP000814176">
    <property type="component" value="Unassembled WGS sequence"/>
</dbReference>
<evidence type="ECO:0000256" key="5">
    <source>
        <dbReference type="PROSITE-ProRule" id="PRU00104"/>
    </source>
</evidence>
<dbReference type="EC" id="2.3.2.26" evidence="2"/>
<dbReference type="Pfam" id="PF00632">
    <property type="entry name" value="HECT"/>
    <property type="match status" value="1"/>
</dbReference>
<sequence length="1001" mass="112145">MIPLFGQDDLRRRKEINLGGARSASYSDILQEAKAKRSQRHDLKRKQDSATKIQAWWRGVSRKQQTRRDLKQVFVGDVSGLTGLRCLVLLGVDQDALGIWSSAVASGSQDILLHTEDNWRVLLRKTSVLLLQAIASEPESQYAPLHLNVLQLLQSSAGLEYTQYVLDHGFYRLLGDAIQRIPLDSKTSPTLPPLVTLLTTPLSQGSLHAQTLPQVLTHILSIPLLPNRLPLTALTAFSARLPLSSLHVASPAIPSIIADPVLAEPEPKVHLIANLVVLTSPRYSKLPAQALEAYLELLAALMNALPTHALEPPERNTRDAPRTWADGDEIEVDEEDEVAPQVTVVSSFEPPPRLPELDTRTRTRLQTLPSSAHLNSLLGAAQHHPSRQSLIAFCFALTTVWPTRRDKILGTVVAYNGGGLVRELYRSYVRSSPLGHEETLNSLTNSEYAAAWPPLLFLVDLYAQALLTMGDDEFFSVAGQPATHRNPLSVDELRTFSRQMLNIAFTLYWRDDLRTGAGGEGVPGVPSLRWEGVREKLTRCLQAIHARDSRRPFTPRDHWLVTSQVDMVPFIQAAVLEEQNLEQPSNARTLTKRQIAYMSPRLGVLNNIPFAIPFEVRVSIFRQFVASDLVARGLLSTSGRHAFYPKTRVTVRRESVAQDGFDHLGDVDLHAPVAITFVDQFGNEEAGIDGGGVFKEFLTSLCKEVFDSDRGLWLANKKNELYPNPHSYATEAHSLNWYRFIGRILGKALYDGILVDVAFAGFFLAKWLGKQSFLDDLASLDPDLYQGLIFLKHYTGDPEELSLNFTVAEEEFDVAHTVDLVPDGSNIAVTRENRLQYIYLVSHYRLTKQIKKQSEAFFEGLSDMITSRWLRMFNQQELQILLGGVNAPIDLDDLRRNTNYGGLFDDHESTIQTFWRVVNAFDQEQRRKLLRFATSCSRPPLLGFKELVPNFAIRDAGSDENRLPTASTCVNLLKLPRYQSEKVLREKLLQAINSNAGFDLS</sequence>
<evidence type="ECO:0000259" key="6">
    <source>
        <dbReference type="PROSITE" id="PS50237"/>
    </source>
</evidence>
<evidence type="ECO:0000313" key="8">
    <source>
        <dbReference type="Proteomes" id="UP000814176"/>
    </source>
</evidence>
<dbReference type="PROSITE" id="PS50096">
    <property type="entry name" value="IQ"/>
    <property type="match status" value="1"/>
</dbReference>
<dbReference type="InterPro" id="IPR000569">
    <property type="entry name" value="HECT_dom"/>
</dbReference>
<dbReference type="RefSeq" id="XP_047783252.1">
    <property type="nucleotide sequence ID" value="XM_047922719.1"/>
</dbReference>
<organism evidence="7 8">
    <name type="scientific">Rhodofomes roseus</name>
    <dbReference type="NCBI Taxonomy" id="34475"/>
    <lineage>
        <taxon>Eukaryota</taxon>
        <taxon>Fungi</taxon>
        <taxon>Dikarya</taxon>
        <taxon>Basidiomycota</taxon>
        <taxon>Agaricomycotina</taxon>
        <taxon>Agaricomycetes</taxon>
        <taxon>Polyporales</taxon>
        <taxon>Rhodofomes</taxon>
    </lineage>
</organism>
<dbReference type="Gene3D" id="3.30.2160.10">
    <property type="entry name" value="Hect, E3 ligase catalytic domain"/>
    <property type="match status" value="1"/>
</dbReference>
<name>A0ABQ8KT14_9APHY</name>
<dbReference type="SUPFAM" id="SSF56204">
    <property type="entry name" value="Hect, E3 ligase catalytic domain"/>
    <property type="match status" value="1"/>
</dbReference>
<dbReference type="CDD" id="cd00078">
    <property type="entry name" value="HECTc"/>
    <property type="match status" value="1"/>
</dbReference>
<gene>
    <name evidence="7" type="ORF">C8Q71DRAFT_739667</name>
</gene>
<evidence type="ECO:0000256" key="2">
    <source>
        <dbReference type="ARBA" id="ARBA00012485"/>
    </source>
</evidence>
<dbReference type="PANTHER" id="PTHR45700:SF2">
    <property type="entry name" value="UBIQUITIN-PROTEIN LIGASE E3C"/>
    <property type="match status" value="1"/>
</dbReference>
<proteinExistence type="predicted"/>
<evidence type="ECO:0000313" key="7">
    <source>
        <dbReference type="EMBL" id="KAH9841953.1"/>
    </source>
</evidence>
<keyword evidence="4 5" id="KW-0833">Ubl conjugation pathway</keyword>
<evidence type="ECO:0000256" key="1">
    <source>
        <dbReference type="ARBA" id="ARBA00000885"/>
    </source>
</evidence>
<dbReference type="Gene3D" id="3.90.1750.10">
    <property type="entry name" value="Hect, E3 ligase catalytic domains"/>
    <property type="match status" value="1"/>
</dbReference>
<comment type="caution">
    <text evidence="7">The sequence shown here is derived from an EMBL/GenBank/DDBJ whole genome shotgun (WGS) entry which is preliminary data.</text>
</comment>
<dbReference type="EMBL" id="JADCUA010000003">
    <property type="protein sequence ID" value="KAH9841953.1"/>
    <property type="molecule type" value="Genomic_DNA"/>
</dbReference>
<feature type="active site" description="Glycyl thioester intermediate" evidence="5">
    <location>
        <position position="969"/>
    </location>
</feature>
<dbReference type="PANTHER" id="PTHR45700">
    <property type="entry name" value="UBIQUITIN-PROTEIN LIGASE E3C"/>
    <property type="match status" value="1"/>
</dbReference>
<accession>A0ABQ8KT14</accession>
<dbReference type="InterPro" id="IPR035983">
    <property type="entry name" value="Hect_E3_ubiquitin_ligase"/>
</dbReference>
<keyword evidence="3" id="KW-0808">Transferase</keyword>
<evidence type="ECO:0000256" key="4">
    <source>
        <dbReference type="ARBA" id="ARBA00022786"/>
    </source>
</evidence>
<evidence type="ECO:0000256" key="3">
    <source>
        <dbReference type="ARBA" id="ARBA00022679"/>
    </source>
</evidence>
<dbReference type="SMART" id="SM00119">
    <property type="entry name" value="HECTc"/>
    <property type="match status" value="1"/>
</dbReference>
<dbReference type="GeneID" id="72003451"/>
<feature type="domain" description="HECT" evidence="6">
    <location>
        <begin position="665"/>
        <end position="1001"/>
    </location>
</feature>
<dbReference type="InterPro" id="IPR044611">
    <property type="entry name" value="E3A/B/C-like"/>
</dbReference>
<reference evidence="7 8" key="1">
    <citation type="journal article" date="2021" name="Environ. Microbiol.">
        <title>Gene family expansions and transcriptome signatures uncover fungal adaptations to wood decay.</title>
        <authorList>
            <person name="Hage H."/>
            <person name="Miyauchi S."/>
            <person name="Viragh M."/>
            <person name="Drula E."/>
            <person name="Min B."/>
            <person name="Chaduli D."/>
            <person name="Navarro D."/>
            <person name="Favel A."/>
            <person name="Norest M."/>
            <person name="Lesage-Meessen L."/>
            <person name="Balint B."/>
            <person name="Merenyi Z."/>
            <person name="de Eugenio L."/>
            <person name="Morin E."/>
            <person name="Martinez A.T."/>
            <person name="Baldrian P."/>
            <person name="Stursova M."/>
            <person name="Martinez M.J."/>
            <person name="Novotny C."/>
            <person name="Magnuson J.K."/>
            <person name="Spatafora J.W."/>
            <person name="Maurice S."/>
            <person name="Pangilinan J."/>
            <person name="Andreopoulos W."/>
            <person name="LaButti K."/>
            <person name="Hundley H."/>
            <person name="Na H."/>
            <person name="Kuo A."/>
            <person name="Barry K."/>
            <person name="Lipzen A."/>
            <person name="Henrissat B."/>
            <person name="Riley R."/>
            <person name="Ahrendt S."/>
            <person name="Nagy L.G."/>
            <person name="Grigoriev I.V."/>
            <person name="Martin F."/>
            <person name="Rosso M.N."/>
        </authorList>
    </citation>
    <scope>NUCLEOTIDE SEQUENCE [LARGE SCALE GENOMIC DNA]</scope>
    <source>
        <strain evidence="7 8">CIRM-BRFM 1785</strain>
    </source>
</reference>
<dbReference type="Gene3D" id="3.30.2410.10">
    <property type="entry name" value="Hect, E3 ligase catalytic domain"/>
    <property type="match status" value="1"/>
</dbReference>
<keyword evidence="8" id="KW-1185">Reference proteome</keyword>